<accession>B6VTY2</accession>
<organism evidence="1 2">
    <name type="scientific">Phocaeicola dorei DSM 17855</name>
    <dbReference type="NCBI Taxonomy" id="483217"/>
    <lineage>
        <taxon>Bacteria</taxon>
        <taxon>Pseudomonadati</taxon>
        <taxon>Bacteroidota</taxon>
        <taxon>Bacteroidia</taxon>
        <taxon>Bacteroidales</taxon>
        <taxon>Bacteroidaceae</taxon>
        <taxon>Phocaeicola</taxon>
    </lineage>
</organism>
<gene>
    <name evidence="1" type="ORF">BACDOR_00766</name>
</gene>
<sequence>MLYDLFAVAAYVIKKAVEEKEGASFVTILPSLIYQSFIRYQ</sequence>
<dbReference type="AlphaFoldDB" id="B6VTY2"/>
<reference evidence="1 2" key="2">
    <citation type="submission" date="2008-10" db="EMBL/GenBank/DDBJ databases">
        <authorList>
            <person name="Fulton L."/>
            <person name="Clifton S."/>
            <person name="Fulton B."/>
            <person name="Xu J."/>
            <person name="Minx P."/>
            <person name="Pepin K.H."/>
            <person name="Johnson M."/>
            <person name="Thiruvilangam P."/>
            <person name="Bhonagiri V."/>
            <person name="Nash W.E."/>
            <person name="Mardis E.R."/>
            <person name="Wilson R.K."/>
        </authorList>
    </citation>
    <scope>NUCLEOTIDE SEQUENCE [LARGE SCALE GENOMIC DNA]</scope>
    <source>
        <strain evidence="1 2">DSM 17855</strain>
    </source>
</reference>
<reference evidence="1 2" key="1">
    <citation type="submission" date="2008-10" db="EMBL/GenBank/DDBJ databases">
        <title>Draft genome sequence of Bacteroides dorei (DSM 17855).</title>
        <authorList>
            <person name="Sudarsanam P."/>
            <person name="Ley R."/>
            <person name="Guruge J."/>
            <person name="Turnbaugh P.J."/>
            <person name="Mahowald M."/>
            <person name="Liep D."/>
            <person name="Gordon J."/>
        </authorList>
    </citation>
    <scope>NUCLEOTIDE SEQUENCE [LARGE SCALE GENOMIC DNA]</scope>
    <source>
        <strain evidence="1 2">DSM 17855</strain>
    </source>
</reference>
<dbReference type="HOGENOM" id="CLU_3265572_0_0_10"/>
<protein>
    <submittedName>
        <fullName evidence="1">Uncharacterized protein</fullName>
    </submittedName>
</protein>
<name>B6VTY2_9BACT</name>
<evidence type="ECO:0000313" key="1">
    <source>
        <dbReference type="EMBL" id="EEB27079.1"/>
    </source>
</evidence>
<evidence type="ECO:0000313" key="2">
    <source>
        <dbReference type="Proteomes" id="UP000004849"/>
    </source>
</evidence>
<dbReference type="EMBL" id="ABWZ01000013">
    <property type="protein sequence ID" value="EEB27079.1"/>
    <property type="molecule type" value="Genomic_DNA"/>
</dbReference>
<dbReference type="Proteomes" id="UP000004849">
    <property type="component" value="Unassembled WGS sequence"/>
</dbReference>
<proteinExistence type="predicted"/>